<dbReference type="PROSITE" id="PS51257">
    <property type="entry name" value="PROKAR_LIPOPROTEIN"/>
    <property type="match status" value="1"/>
</dbReference>
<dbReference type="SUPFAM" id="SSF51445">
    <property type="entry name" value="(Trans)glycosidases"/>
    <property type="match status" value="1"/>
</dbReference>
<dbReference type="Gene3D" id="3.20.20.80">
    <property type="entry name" value="Glycosidases"/>
    <property type="match status" value="1"/>
</dbReference>
<keyword evidence="5" id="KW-1185">Reference proteome</keyword>
<comment type="caution">
    <text evidence="4">The sequence shown here is derived from an EMBL/GenBank/DDBJ whole genome shotgun (WGS) entry which is preliminary data.</text>
</comment>
<organism evidence="4 5">
    <name type="scientific">Abiotrophia defectiva ATCC 49176</name>
    <dbReference type="NCBI Taxonomy" id="592010"/>
    <lineage>
        <taxon>Bacteria</taxon>
        <taxon>Bacillati</taxon>
        <taxon>Bacillota</taxon>
        <taxon>Bacilli</taxon>
        <taxon>Lactobacillales</taxon>
        <taxon>Aerococcaceae</taxon>
        <taxon>Abiotrophia</taxon>
    </lineage>
</organism>
<dbReference type="GeneID" id="84817908"/>
<evidence type="ECO:0000259" key="3">
    <source>
        <dbReference type="Pfam" id="PF13200"/>
    </source>
</evidence>
<reference evidence="4" key="1">
    <citation type="submission" date="2013-06" db="EMBL/GenBank/DDBJ databases">
        <authorList>
            <person name="Weinstock G."/>
            <person name="Sodergren E."/>
            <person name="Clifton S."/>
            <person name="Fulton L."/>
            <person name="Fulton B."/>
            <person name="Courtney L."/>
            <person name="Fronick C."/>
            <person name="Harrison M."/>
            <person name="Strong C."/>
            <person name="Farmer C."/>
            <person name="Delahaunty K."/>
            <person name="Markovic C."/>
            <person name="Hall O."/>
            <person name="Minx P."/>
            <person name="Tomlinson C."/>
            <person name="Mitreva M."/>
            <person name="Nelson J."/>
            <person name="Hou S."/>
            <person name="Wollam A."/>
            <person name="Pepin K.H."/>
            <person name="Johnson M."/>
            <person name="Bhonagiri V."/>
            <person name="Nash W.E."/>
            <person name="Warren W."/>
            <person name="Chinwalla A."/>
            <person name="Mardis E.R."/>
            <person name="Wilson R.K."/>
        </authorList>
    </citation>
    <scope>NUCLEOTIDE SEQUENCE [LARGE SCALE GENOMIC DNA]</scope>
    <source>
        <strain evidence="4">ATCC 49176</strain>
    </source>
</reference>
<dbReference type="InterPro" id="IPR025275">
    <property type="entry name" value="DUF4015"/>
</dbReference>
<dbReference type="STRING" id="592010.GCWU000182_001405"/>
<feature type="compositionally biased region" description="Low complexity" evidence="1">
    <location>
        <begin position="448"/>
        <end position="467"/>
    </location>
</feature>
<gene>
    <name evidence="4" type="ORF">GCWU000182_001405</name>
</gene>
<dbReference type="Pfam" id="PF13200">
    <property type="entry name" value="DUF4015"/>
    <property type="match status" value="1"/>
</dbReference>
<feature type="chain" id="PRO_5039602401" description="DUF4015 domain-containing protein" evidence="2">
    <location>
        <begin position="25"/>
        <end position="467"/>
    </location>
</feature>
<evidence type="ECO:0000313" key="4">
    <source>
        <dbReference type="EMBL" id="ESK65244.1"/>
    </source>
</evidence>
<proteinExistence type="predicted"/>
<evidence type="ECO:0000313" key="5">
    <source>
        <dbReference type="Proteomes" id="UP000019050"/>
    </source>
</evidence>
<feature type="region of interest" description="Disordered" evidence="1">
    <location>
        <begin position="436"/>
        <end position="467"/>
    </location>
</feature>
<dbReference type="RefSeq" id="WP_023392047.1">
    <property type="nucleotide sequence ID" value="NZ_KI535340.1"/>
</dbReference>
<dbReference type="Proteomes" id="UP000019050">
    <property type="component" value="Unassembled WGS sequence"/>
</dbReference>
<protein>
    <recommendedName>
        <fullName evidence="3">DUF4015 domain-containing protein</fullName>
    </recommendedName>
</protein>
<feature type="domain" description="DUF4015" evidence="3">
    <location>
        <begin position="98"/>
        <end position="431"/>
    </location>
</feature>
<evidence type="ECO:0000256" key="1">
    <source>
        <dbReference type="SAM" id="MobiDB-lite"/>
    </source>
</evidence>
<name>W1Q5T5_ABIDE</name>
<dbReference type="eggNOG" id="COG1306">
    <property type="taxonomic scope" value="Bacteria"/>
</dbReference>
<dbReference type="OrthoDB" id="9774125at2"/>
<feature type="compositionally biased region" description="Polar residues" evidence="1">
    <location>
        <begin position="438"/>
        <end position="447"/>
    </location>
</feature>
<dbReference type="AlphaFoldDB" id="W1Q5T5"/>
<dbReference type="InterPro" id="IPR017853">
    <property type="entry name" value="GH"/>
</dbReference>
<dbReference type="HOGENOM" id="CLU_030168_0_0_9"/>
<evidence type="ECO:0000256" key="2">
    <source>
        <dbReference type="SAM" id="SignalP"/>
    </source>
</evidence>
<accession>W1Q5T5</accession>
<dbReference type="EMBL" id="ACIN03000013">
    <property type="protein sequence ID" value="ESK65244.1"/>
    <property type="molecule type" value="Genomic_DNA"/>
</dbReference>
<keyword evidence="2" id="KW-0732">Signal</keyword>
<sequence length="467" mass="52514">MKYVKSGALLLLLMLFLTACQKQEANQTTYQSLPQVQSKYSADEIADFNNRRNQGKTNRYEGIKIEEGRILDTPTNLPKALFYDSGINIAYPQNGVKGIYLSPEIIANEAKFQKVIAMMKRNGLNTAVIDFKDDYGQIVTQIDTDNAMVKENIVQVADLKAALKTLEDNQIYPIARIVTFKDNMMAEKHPDLSFHSRETGNIWSDGNGSQFINPYLEEVWKYNIDVSIAAAKMGFKEIQFDYVRFPEGFETFAEDLRFDKGNYSNYVSASGNKIEGEDRVAAITDFLKLAKEQLAPYGVKVGADVFGITAVTSGQTETTGIGQDFAKMAEQLDVISSMIYPSHWGTAFFGIELPDLHPYELVDEYMFSEEQVLKNVQNKVISRPWIQDFTDSSKPVGTYQEYGTLQVQAQINALAKHNIHEFLLWNANGDYSEGIDVSGSNTNNPTINQGSNQQMQNTQQNQNNGNR</sequence>
<feature type="signal peptide" evidence="2">
    <location>
        <begin position="1"/>
        <end position="24"/>
    </location>
</feature>